<feature type="binding site" evidence="1">
    <location>
        <position position="58"/>
    </location>
    <ligand>
        <name>ATP</name>
        <dbReference type="ChEBI" id="CHEBI:30616"/>
    </ligand>
</feature>
<reference evidence="2" key="1">
    <citation type="submission" date="2021-06" db="EMBL/GenBank/DDBJ databases">
        <authorList>
            <person name="Kallberg Y."/>
            <person name="Tangrot J."/>
            <person name="Rosling A."/>
        </authorList>
    </citation>
    <scope>NUCLEOTIDE SEQUENCE</scope>
    <source>
        <strain evidence="2">MA453B</strain>
    </source>
</reference>
<protein>
    <submittedName>
        <fullName evidence="2">21796_t:CDS:1</fullName>
    </submittedName>
</protein>
<dbReference type="InterPro" id="IPR017441">
    <property type="entry name" value="Protein_kinase_ATP_BS"/>
</dbReference>
<evidence type="ECO:0000313" key="3">
    <source>
        <dbReference type="Proteomes" id="UP000789405"/>
    </source>
</evidence>
<evidence type="ECO:0000256" key="1">
    <source>
        <dbReference type="PROSITE-ProRule" id="PRU10141"/>
    </source>
</evidence>
<sequence>MNYFIIVLELTEFIEEKLKELNVKRFDYLQFSDLELIGAGGSANVYSAKFYGQQYALKSLRNTLRMEHREAMSFIREIREYYHVRTYYGEKFHVITADFYNEILPIASTVCNG</sequence>
<dbReference type="GO" id="GO:0005524">
    <property type="term" value="F:ATP binding"/>
    <property type="evidence" value="ECO:0007669"/>
    <property type="project" value="UniProtKB-UniRule"/>
</dbReference>
<dbReference type="Gene3D" id="1.10.510.10">
    <property type="entry name" value="Transferase(Phosphotransferase) domain 1"/>
    <property type="match status" value="1"/>
</dbReference>
<name>A0A9N9ASC6_9GLOM</name>
<dbReference type="PROSITE" id="PS00107">
    <property type="entry name" value="PROTEIN_KINASE_ATP"/>
    <property type="match status" value="1"/>
</dbReference>
<proteinExistence type="predicted"/>
<dbReference type="InterPro" id="IPR011009">
    <property type="entry name" value="Kinase-like_dom_sf"/>
</dbReference>
<keyword evidence="1" id="KW-0547">Nucleotide-binding</keyword>
<gene>
    <name evidence="2" type="ORF">DERYTH_LOCUS4718</name>
</gene>
<dbReference type="SUPFAM" id="SSF56112">
    <property type="entry name" value="Protein kinase-like (PK-like)"/>
    <property type="match status" value="1"/>
</dbReference>
<accession>A0A9N9ASC6</accession>
<keyword evidence="1" id="KW-0067">ATP-binding</keyword>
<dbReference type="AlphaFoldDB" id="A0A9N9ASC6"/>
<evidence type="ECO:0000313" key="2">
    <source>
        <dbReference type="EMBL" id="CAG8539172.1"/>
    </source>
</evidence>
<dbReference type="OrthoDB" id="2382068at2759"/>
<keyword evidence="3" id="KW-1185">Reference proteome</keyword>
<organism evidence="2 3">
    <name type="scientific">Dentiscutata erythropus</name>
    <dbReference type="NCBI Taxonomy" id="1348616"/>
    <lineage>
        <taxon>Eukaryota</taxon>
        <taxon>Fungi</taxon>
        <taxon>Fungi incertae sedis</taxon>
        <taxon>Mucoromycota</taxon>
        <taxon>Glomeromycotina</taxon>
        <taxon>Glomeromycetes</taxon>
        <taxon>Diversisporales</taxon>
        <taxon>Gigasporaceae</taxon>
        <taxon>Dentiscutata</taxon>
    </lineage>
</organism>
<comment type="caution">
    <text evidence="2">The sequence shown here is derived from an EMBL/GenBank/DDBJ whole genome shotgun (WGS) entry which is preliminary data.</text>
</comment>
<dbReference type="Proteomes" id="UP000789405">
    <property type="component" value="Unassembled WGS sequence"/>
</dbReference>
<dbReference type="EMBL" id="CAJVPY010001855">
    <property type="protein sequence ID" value="CAG8539172.1"/>
    <property type="molecule type" value="Genomic_DNA"/>
</dbReference>